<feature type="region of interest" description="Disordered" evidence="1">
    <location>
        <begin position="241"/>
        <end position="343"/>
    </location>
</feature>
<dbReference type="EMBL" id="KN833844">
    <property type="protein sequence ID" value="KIK16866.1"/>
    <property type="molecule type" value="Genomic_DNA"/>
</dbReference>
<gene>
    <name evidence="3" type="ORF">PISMIDRAFT_685860</name>
</gene>
<evidence type="ECO:0000256" key="2">
    <source>
        <dbReference type="SAM" id="Phobius"/>
    </source>
</evidence>
<feature type="compositionally biased region" description="Low complexity" evidence="1">
    <location>
        <begin position="264"/>
        <end position="280"/>
    </location>
</feature>
<organism evidence="3 4">
    <name type="scientific">Pisolithus microcarpus 441</name>
    <dbReference type="NCBI Taxonomy" id="765257"/>
    <lineage>
        <taxon>Eukaryota</taxon>
        <taxon>Fungi</taxon>
        <taxon>Dikarya</taxon>
        <taxon>Basidiomycota</taxon>
        <taxon>Agaricomycotina</taxon>
        <taxon>Agaricomycetes</taxon>
        <taxon>Agaricomycetidae</taxon>
        <taxon>Boletales</taxon>
        <taxon>Sclerodermatineae</taxon>
        <taxon>Pisolithaceae</taxon>
        <taxon>Pisolithus</taxon>
    </lineage>
</organism>
<keyword evidence="2" id="KW-0812">Transmembrane</keyword>
<dbReference type="STRING" id="765257.A0A0C9YJJ4"/>
<keyword evidence="2" id="KW-0472">Membrane</keyword>
<dbReference type="HOGENOM" id="CLU_035515_0_0_1"/>
<dbReference type="AlphaFoldDB" id="A0A0C9YJJ4"/>
<evidence type="ECO:0000313" key="4">
    <source>
        <dbReference type="Proteomes" id="UP000054018"/>
    </source>
</evidence>
<evidence type="ECO:0000313" key="3">
    <source>
        <dbReference type="EMBL" id="KIK16866.1"/>
    </source>
</evidence>
<protein>
    <submittedName>
        <fullName evidence="3">Uncharacterized protein</fullName>
    </submittedName>
</protein>
<reference evidence="4" key="2">
    <citation type="submission" date="2015-01" db="EMBL/GenBank/DDBJ databases">
        <title>Evolutionary Origins and Diversification of the Mycorrhizal Mutualists.</title>
        <authorList>
            <consortium name="DOE Joint Genome Institute"/>
            <consortium name="Mycorrhizal Genomics Consortium"/>
            <person name="Kohler A."/>
            <person name="Kuo A."/>
            <person name="Nagy L.G."/>
            <person name="Floudas D."/>
            <person name="Copeland A."/>
            <person name="Barry K.W."/>
            <person name="Cichocki N."/>
            <person name="Veneault-Fourrey C."/>
            <person name="LaButti K."/>
            <person name="Lindquist E.A."/>
            <person name="Lipzen A."/>
            <person name="Lundell T."/>
            <person name="Morin E."/>
            <person name="Murat C."/>
            <person name="Riley R."/>
            <person name="Ohm R."/>
            <person name="Sun H."/>
            <person name="Tunlid A."/>
            <person name="Henrissat B."/>
            <person name="Grigoriev I.V."/>
            <person name="Hibbett D.S."/>
            <person name="Martin F."/>
        </authorList>
    </citation>
    <scope>NUCLEOTIDE SEQUENCE [LARGE SCALE GENOMIC DNA]</scope>
    <source>
        <strain evidence="4">441</strain>
    </source>
</reference>
<keyword evidence="2" id="KW-1133">Transmembrane helix</keyword>
<feature type="transmembrane region" description="Helical" evidence="2">
    <location>
        <begin position="370"/>
        <end position="387"/>
    </location>
</feature>
<evidence type="ECO:0000256" key="1">
    <source>
        <dbReference type="SAM" id="MobiDB-lite"/>
    </source>
</evidence>
<sequence length="441" mass="48840">MSATTATATTRMLSDGVLPLKAGSSDGSHSSTEQNLQSLYNPAARAFLHHDPVLAENLIASAFAILQPPAIPAPDSLESHRRKWDILRITLETTVYASPPDRDTLPPTLRETLTLSPQLFVNTAHARSLSLFTPSSLPRKPSSAFLPHQVLITLAASSLKVNCPAVGREIVEDWLANRGQYDYIPSTREAYEKVLELYCLHVLPALQEWEYAKEFLQYEVELPHEKRVELRGILENLQKHAGNDRLVKTPAHSTPSLRPPSPTPSSSSSSSSMSTLSTRTITPMSRLRSNQYNPKSASTTSVASAASNTTVKKRSFDRNESRTPVVRTSPGSSLARKARTSTSVVETSDPPNFVALIRAYLCRYFTVKQFTALSVLFLLLPVLSYLIRLRRTRWSSPSASTTDQVKRRLLESRSDSFVRRIWDEIVKAVIDTVRMGGSGLV</sequence>
<proteinExistence type="predicted"/>
<reference evidence="3 4" key="1">
    <citation type="submission" date="2014-04" db="EMBL/GenBank/DDBJ databases">
        <authorList>
            <consortium name="DOE Joint Genome Institute"/>
            <person name="Kuo A."/>
            <person name="Kohler A."/>
            <person name="Costa M.D."/>
            <person name="Nagy L.G."/>
            <person name="Floudas D."/>
            <person name="Copeland A."/>
            <person name="Barry K.W."/>
            <person name="Cichocki N."/>
            <person name="Veneault-Fourrey C."/>
            <person name="LaButti K."/>
            <person name="Lindquist E.A."/>
            <person name="Lipzen A."/>
            <person name="Lundell T."/>
            <person name="Morin E."/>
            <person name="Murat C."/>
            <person name="Sun H."/>
            <person name="Tunlid A."/>
            <person name="Henrissat B."/>
            <person name="Grigoriev I.V."/>
            <person name="Hibbett D.S."/>
            <person name="Martin F."/>
            <person name="Nordberg H.P."/>
            <person name="Cantor M.N."/>
            <person name="Hua S.X."/>
        </authorList>
    </citation>
    <scope>NUCLEOTIDE SEQUENCE [LARGE SCALE GENOMIC DNA]</scope>
    <source>
        <strain evidence="3 4">441</strain>
    </source>
</reference>
<feature type="compositionally biased region" description="Low complexity" evidence="1">
    <location>
        <begin position="296"/>
        <end position="310"/>
    </location>
</feature>
<name>A0A0C9YJJ4_9AGAM</name>
<feature type="compositionally biased region" description="Polar residues" evidence="1">
    <location>
        <begin position="281"/>
        <end position="295"/>
    </location>
</feature>
<dbReference type="OrthoDB" id="3981028at2759"/>
<accession>A0A0C9YJJ4</accession>
<dbReference type="Proteomes" id="UP000054018">
    <property type="component" value="Unassembled WGS sequence"/>
</dbReference>
<keyword evidence="4" id="KW-1185">Reference proteome</keyword>